<feature type="compositionally biased region" description="Low complexity" evidence="6">
    <location>
        <begin position="166"/>
        <end position="182"/>
    </location>
</feature>
<comment type="subunit">
    <text evidence="5">Part of the ribosomal stalk of the 50S ribosomal subunit. The N-terminus interacts with L11 and the large rRNA to form the base of the stalk. The C-terminus forms an elongated spine to which L12 dimers bind in a sequential fashion forming a multimeric L10(L12)X complex.</text>
</comment>
<dbReference type="CDD" id="cd05797">
    <property type="entry name" value="Ribosomal_L10"/>
    <property type="match status" value="1"/>
</dbReference>
<keyword evidence="2 5" id="KW-0689">Ribosomal protein</keyword>
<dbReference type="GO" id="GO:0015934">
    <property type="term" value="C:large ribosomal subunit"/>
    <property type="evidence" value="ECO:0007669"/>
    <property type="project" value="InterPro"/>
</dbReference>
<dbReference type="PROSITE" id="PS01109">
    <property type="entry name" value="RIBOSOMAL_L10"/>
    <property type="match status" value="1"/>
</dbReference>
<comment type="function">
    <text evidence="5">Forms part of the ribosomal stalk, playing a central role in the interaction of the ribosome with GTP-bound translation factors.</text>
</comment>
<dbReference type="InterPro" id="IPR022973">
    <property type="entry name" value="Ribosomal_uL10_bac"/>
</dbReference>
<evidence type="ECO:0000256" key="1">
    <source>
        <dbReference type="ARBA" id="ARBA00008889"/>
    </source>
</evidence>
<keyword evidence="3 5" id="KW-0687">Ribonucleoprotein</keyword>
<reference evidence="7 8" key="1">
    <citation type="submission" date="2016-10" db="EMBL/GenBank/DDBJ databases">
        <authorList>
            <person name="de Groot N.N."/>
        </authorList>
    </citation>
    <scope>NUCLEOTIDE SEQUENCE [LARGE SCALE GENOMIC DNA]</scope>
    <source>
        <strain evidence="7 8">S3b</strain>
    </source>
</reference>
<evidence type="ECO:0000256" key="2">
    <source>
        <dbReference type="ARBA" id="ARBA00022980"/>
    </source>
</evidence>
<dbReference type="InterPro" id="IPR043141">
    <property type="entry name" value="Ribosomal_uL10-like_sf"/>
</dbReference>
<gene>
    <name evidence="5" type="primary">rplJ</name>
    <name evidence="7" type="ORF">SAMN04487759_10878</name>
</gene>
<dbReference type="Gene3D" id="3.30.70.1730">
    <property type="match status" value="1"/>
</dbReference>
<accession>A0A1H2S8I4</accession>
<dbReference type="SUPFAM" id="SSF160369">
    <property type="entry name" value="Ribosomal protein L10-like"/>
    <property type="match status" value="1"/>
</dbReference>
<dbReference type="GO" id="GO:0006412">
    <property type="term" value="P:translation"/>
    <property type="evidence" value="ECO:0007669"/>
    <property type="project" value="UniProtKB-UniRule"/>
</dbReference>
<evidence type="ECO:0000256" key="3">
    <source>
        <dbReference type="ARBA" id="ARBA00023274"/>
    </source>
</evidence>
<protein>
    <recommendedName>
        <fullName evidence="4 5">Large ribosomal subunit protein uL10</fullName>
    </recommendedName>
</protein>
<dbReference type="PANTHER" id="PTHR11560">
    <property type="entry name" value="39S RIBOSOMAL PROTEIN L10, MITOCHONDRIAL"/>
    <property type="match status" value="1"/>
</dbReference>
<dbReference type="AlphaFoldDB" id="A0A1H2S8I4"/>
<dbReference type="Proteomes" id="UP000182429">
    <property type="component" value="Unassembled WGS sequence"/>
</dbReference>
<dbReference type="InterPro" id="IPR001790">
    <property type="entry name" value="Ribosomal_uL10"/>
</dbReference>
<dbReference type="NCBIfam" id="NF000955">
    <property type="entry name" value="PRK00099.1-1"/>
    <property type="match status" value="1"/>
</dbReference>
<organism evidence="7 8">
    <name type="scientific">Kandleria vitulina</name>
    <dbReference type="NCBI Taxonomy" id="1630"/>
    <lineage>
        <taxon>Bacteria</taxon>
        <taxon>Bacillati</taxon>
        <taxon>Bacillota</taxon>
        <taxon>Erysipelotrichia</taxon>
        <taxon>Erysipelotrichales</taxon>
        <taxon>Coprobacillaceae</taxon>
        <taxon>Kandleria</taxon>
    </lineage>
</organism>
<dbReference type="STRING" id="1630.SAMN05216514_10892"/>
<sequence length="182" mass="19314">MAKEVLVAKQAIVDEVAEKLNNSASVVVAEYRGLTVAEVTELRTALRAEDVEMKVYKNKLVKRATEAAGMSELDEFLSGPNALVFGHSDAVAPARVLAKFAKDHEALVLKAGIVEGKMCDEAEIKALSKLPSRDGMYSMLLACLKDPTAKVARVVKALADKKSEGEAAPVETAEAASEEAAA</sequence>
<dbReference type="Pfam" id="PF00466">
    <property type="entry name" value="Ribosomal_L10"/>
    <property type="match status" value="1"/>
</dbReference>
<dbReference type="GO" id="GO:0070180">
    <property type="term" value="F:large ribosomal subunit rRNA binding"/>
    <property type="evidence" value="ECO:0007669"/>
    <property type="project" value="UniProtKB-UniRule"/>
</dbReference>
<evidence type="ECO:0000313" key="7">
    <source>
        <dbReference type="EMBL" id="SDW27876.1"/>
    </source>
</evidence>
<keyword evidence="5" id="KW-0694">RNA-binding</keyword>
<dbReference type="EMBL" id="FNNF01000008">
    <property type="protein sequence ID" value="SDW27876.1"/>
    <property type="molecule type" value="Genomic_DNA"/>
</dbReference>
<dbReference type="InterPro" id="IPR002363">
    <property type="entry name" value="Ribosomal_uL10_CS_bac"/>
</dbReference>
<dbReference type="RefSeq" id="WP_074686014.1">
    <property type="nucleotide sequence ID" value="NZ_FNNF01000008.1"/>
</dbReference>
<evidence type="ECO:0000313" key="8">
    <source>
        <dbReference type="Proteomes" id="UP000182429"/>
    </source>
</evidence>
<evidence type="ECO:0000256" key="5">
    <source>
        <dbReference type="HAMAP-Rule" id="MF_00362"/>
    </source>
</evidence>
<dbReference type="eggNOG" id="COG0244">
    <property type="taxonomic scope" value="Bacteria"/>
</dbReference>
<dbReference type="GO" id="GO:0003735">
    <property type="term" value="F:structural constituent of ribosome"/>
    <property type="evidence" value="ECO:0007669"/>
    <property type="project" value="InterPro"/>
</dbReference>
<feature type="region of interest" description="Disordered" evidence="6">
    <location>
        <begin position="161"/>
        <end position="182"/>
    </location>
</feature>
<keyword evidence="5" id="KW-0699">rRNA-binding</keyword>
<comment type="similarity">
    <text evidence="1 5">Belongs to the universal ribosomal protein uL10 family.</text>
</comment>
<evidence type="ECO:0000256" key="6">
    <source>
        <dbReference type="SAM" id="MobiDB-lite"/>
    </source>
</evidence>
<dbReference type="HAMAP" id="MF_00362">
    <property type="entry name" value="Ribosomal_uL10"/>
    <property type="match status" value="1"/>
</dbReference>
<proteinExistence type="inferred from homology"/>
<dbReference type="InterPro" id="IPR047865">
    <property type="entry name" value="Ribosomal_uL10_bac_type"/>
</dbReference>
<evidence type="ECO:0000256" key="4">
    <source>
        <dbReference type="ARBA" id="ARBA00035202"/>
    </source>
</evidence>
<name>A0A1H2S8I4_9FIRM</name>
<dbReference type="OrthoDB" id="9808307at2"/>